<evidence type="ECO:0000256" key="9">
    <source>
        <dbReference type="ARBA" id="ARBA00022750"/>
    </source>
</evidence>
<dbReference type="InterPro" id="IPR021109">
    <property type="entry name" value="Peptidase_aspartic_dom_sf"/>
</dbReference>
<keyword evidence="21" id="KW-1185">Reference proteome</keyword>
<dbReference type="PANTHER" id="PTHR15397">
    <property type="entry name" value="SODIUM-GLUCOSE COTRANSPORTER REGULATORY PROTEIN -RELATED"/>
    <property type="match status" value="1"/>
</dbReference>
<dbReference type="InterPro" id="IPR029071">
    <property type="entry name" value="Ubiquitin-like_domsf"/>
</dbReference>
<dbReference type="Pfam" id="PF24669">
    <property type="entry name" value="Ddi2_HDD"/>
    <property type="match status" value="1"/>
</dbReference>
<dbReference type="GO" id="GO:0015031">
    <property type="term" value="P:protein transport"/>
    <property type="evidence" value="ECO:0007669"/>
    <property type="project" value="UniProtKB-KW"/>
</dbReference>
<gene>
    <name evidence="20" type="ORF">CALMAC_LOCUS10902</name>
</gene>
<dbReference type="GO" id="GO:0140359">
    <property type="term" value="F:ABC-type transporter activity"/>
    <property type="evidence" value="ECO:0007669"/>
    <property type="project" value="InterPro"/>
</dbReference>
<dbReference type="InterPro" id="IPR043926">
    <property type="entry name" value="ABCG_dom"/>
</dbReference>
<evidence type="ECO:0000256" key="7">
    <source>
        <dbReference type="ARBA" id="ARBA00022692"/>
    </source>
</evidence>
<dbReference type="InterPro" id="IPR019103">
    <property type="entry name" value="Peptidase_aspartic_DDI1-type"/>
</dbReference>
<keyword evidence="14 16" id="KW-0472">Membrane</keyword>
<dbReference type="Proteomes" id="UP000410492">
    <property type="component" value="Unassembled WGS sequence"/>
</dbReference>
<feature type="transmembrane region" description="Helical" evidence="16">
    <location>
        <begin position="484"/>
        <end position="506"/>
    </location>
</feature>
<evidence type="ECO:0000256" key="6">
    <source>
        <dbReference type="ARBA" id="ARBA00022670"/>
    </source>
</evidence>
<feature type="domain" description="ABC transporter" evidence="19">
    <location>
        <begin position="49"/>
        <end position="287"/>
    </location>
</feature>
<dbReference type="InterPro" id="IPR027417">
    <property type="entry name" value="P-loop_NTPase"/>
</dbReference>
<evidence type="ECO:0000256" key="15">
    <source>
        <dbReference type="SAM" id="MobiDB-lite"/>
    </source>
</evidence>
<dbReference type="SUPFAM" id="SSF52540">
    <property type="entry name" value="P-loop containing nucleoside triphosphate hydrolases"/>
    <property type="match status" value="1"/>
</dbReference>
<evidence type="ECO:0000256" key="14">
    <source>
        <dbReference type="ARBA" id="ARBA00023136"/>
    </source>
</evidence>
<dbReference type="GO" id="GO:0005737">
    <property type="term" value="C:cytoplasm"/>
    <property type="evidence" value="ECO:0007669"/>
    <property type="project" value="UniProtKB-SubCell"/>
</dbReference>
<sequence length="1003" mass="112280">MEPPSAVARVKKRPDSLRVELLAPIQENARVNSFAAEQLEEEGEGAVKIGFRDITYSVTEGFFVRKRRKLLDKINGEFLGGELSAIMGPSGCGKTSLMNILAGFTTRGVDGQKLLNDILRDEPVLRRNSCYIMQDDKLQPLLTVQEAMSVAADLKLKCSKSEKQAKIEEIMTSMNLASHRRTRTVNLSGGQKKRLSIALELLNNPQVMFFDEPTSGLDSVASKQCVALLKQLAMTGRTVICTIHQPSATIFEMFDHLYVLSSGKCIYQGSVKGMLPYLEEVNLVCPPYHNPADYLLEVASGEYGNYTEMLANKSENGMCQDWRKRQRNSAEIESLQHLENLMKSGKMTPIRAPSLLFPKVSIPKYNCDNSSHRKKTNCHPTSQKASFSYQLLVLLKRNFIVFTRDKTLTFSRLMTHAVIALFIGILYYGIGIDASNMLNNFNFIFFSVMFLMLTAFNCITTTFPSELPIIARENFNKWYSLKTYYIAVSLADVPIQMTATVIYALITYFMTHQPTEPYRIGLFLFMCILISLVAQSFGLFVGACMDVKKMKVTVTTLTDFIFVLDVSEDLELENFKAFCEIESGFPASEVVIAFNGRPLMDNKKSLKDHGIKDGDAVILQHMQGSQTSIDQAGGAVSFDFSNVAIPNSLRSRTPEDDPVLIRDMFLANPDQLALLKQNNPKLSDALLSGNIETFSRVLREQVQARQEREAQRLKMMNADPFDTEAQRMIAEEIRQKNIEANMEAAMEYNPESFGTVVMLYINCRVNGYPVKAFIDSGAQTTIMSSRCAERCNIMRLVDTRWAGVAKGVGVQRIIGRIHMVQIQIENVYLTTSFSVLEEQPMDMLLGLDMLKRHQCCIDLHANVLRIGTTGTETSFLPESELPECARLSNTSEEDIIAKSRKEAEDKDLQKALRNSKNDMSGSSNQVPVSTPTPQAGAATVSHLPSEPSAHQNMLPDDNFTQMDVNELVTMGFTQDQVVFELRRFNGDKTQATAALFAKSLTFN</sequence>
<dbReference type="Pfam" id="PF00005">
    <property type="entry name" value="ABC_tran"/>
    <property type="match status" value="1"/>
</dbReference>
<evidence type="ECO:0000256" key="4">
    <source>
        <dbReference type="ARBA" id="ARBA00022448"/>
    </source>
</evidence>
<feature type="transmembrane region" description="Helical" evidence="16">
    <location>
        <begin position="518"/>
        <end position="541"/>
    </location>
</feature>
<protein>
    <submittedName>
        <fullName evidence="20">Uncharacterized protein</fullName>
    </submittedName>
</protein>
<dbReference type="PROSITE" id="PS50053">
    <property type="entry name" value="UBIQUITIN_2"/>
    <property type="match status" value="1"/>
</dbReference>
<keyword evidence="5" id="KW-0963">Cytoplasm</keyword>
<keyword evidence="11" id="KW-0067">ATP-binding</keyword>
<evidence type="ECO:0000313" key="21">
    <source>
        <dbReference type="Proteomes" id="UP000410492"/>
    </source>
</evidence>
<evidence type="ECO:0000256" key="5">
    <source>
        <dbReference type="ARBA" id="ARBA00022490"/>
    </source>
</evidence>
<dbReference type="EMBL" id="CAACVG010008479">
    <property type="protein sequence ID" value="VEN49987.1"/>
    <property type="molecule type" value="Genomic_DNA"/>
</dbReference>
<evidence type="ECO:0000256" key="16">
    <source>
        <dbReference type="SAM" id="Phobius"/>
    </source>
</evidence>
<evidence type="ECO:0000256" key="2">
    <source>
        <dbReference type="ARBA" id="ARBA00004496"/>
    </source>
</evidence>
<feature type="transmembrane region" description="Helical" evidence="16">
    <location>
        <begin position="443"/>
        <end position="463"/>
    </location>
</feature>
<keyword evidence="10" id="KW-0378">Hydrolase</keyword>
<dbReference type="GO" id="GO:0016887">
    <property type="term" value="F:ATP hydrolysis activity"/>
    <property type="evidence" value="ECO:0007669"/>
    <property type="project" value="InterPro"/>
</dbReference>
<dbReference type="OrthoDB" id="1047367at2759"/>
<reference evidence="20 21" key="1">
    <citation type="submission" date="2019-01" db="EMBL/GenBank/DDBJ databases">
        <authorList>
            <person name="Sayadi A."/>
        </authorList>
    </citation>
    <scope>NUCLEOTIDE SEQUENCE [LARGE SCALE GENOMIC DNA]</scope>
</reference>
<dbReference type="InterPro" id="IPR000626">
    <property type="entry name" value="Ubiquitin-like_dom"/>
</dbReference>
<feature type="transmembrane region" description="Helical" evidence="16">
    <location>
        <begin position="413"/>
        <end position="431"/>
    </location>
</feature>
<evidence type="ECO:0000256" key="8">
    <source>
        <dbReference type="ARBA" id="ARBA00022741"/>
    </source>
</evidence>
<feature type="domain" description="UBA" evidence="17">
    <location>
        <begin position="954"/>
        <end position="998"/>
    </location>
</feature>
<dbReference type="CDD" id="cd03213">
    <property type="entry name" value="ABCG_EPDR"/>
    <property type="match status" value="1"/>
</dbReference>
<name>A0A653CRS7_CALMS</name>
<comment type="subcellular location">
    <subcellularLocation>
        <location evidence="2">Cytoplasm</location>
    </subcellularLocation>
    <subcellularLocation>
        <location evidence="1">Membrane</location>
        <topology evidence="1">Multi-pass membrane protein</topology>
    </subcellularLocation>
</comment>
<feature type="compositionally biased region" description="Polar residues" evidence="15">
    <location>
        <begin position="913"/>
        <end position="933"/>
    </location>
</feature>
<dbReference type="InterPro" id="IPR013525">
    <property type="entry name" value="ABC2_TM"/>
</dbReference>
<dbReference type="SUPFAM" id="SSF46934">
    <property type="entry name" value="UBA-like"/>
    <property type="match status" value="1"/>
</dbReference>
<dbReference type="InterPro" id="IPR057273">
    <property type="entry name" value="Ddi1/2_HDD"/>
</dbReference>
<organism evidence="20 21">
    <name type="scientific">Callosobruchus maculatus</name>
    <name type="common">Southern cowpea weevil</name>
    <name type="synonym">Pulse bruchid</name>
    <dbReference type="NCBI Taxonomy" id="64391"/>
    <lineage>
        <taxon>Eukaryota</taxon>
        <taxon>Metazoa</taxon>
        <taxon>Ecdysozoa</taxon>
        <taxon>Arthropoda</taxon>
        <taxon>Hexapoda</taxon>
        <taxon>Insecta</taxon>
        <taxon>Pterygota</taxon>
        <taxon>Neoptera</taxon>
        <taxon>Endopterygota</taxon>
        <taxon>Coleoptera</taxon>
        <taxon>Polyphaga</taxon>
        <taxon>Cucujiformia</taxon>
        <taxon>Chrysomeloidea</taxon>
        <taxon>Chrysomelidae</taxon>
        <taxon>Bruchinae</taxon>
        <taxon>Bruchini</taxon>
        <taxon>Callosobruchus</taxon>
    </lineage>
</organism>
<evidence type="ECO:0000256" key="3">
    <source>
        <dbReference type="ARBA" id="ARBA00009136"/>
    </source>
</evidence>
<dbReference type="GO" id="GO:0005524">
    <property type="term" value="F:ATP binding"/>
    <property type="evidence" value="ECO:0007669"/>
    <property type="project" value="UniProtKB-KW"/>
</dbReference>
<accession>A0A653CRS7</accession>
<dbReference type="AlphaFoldDB" id="A0A653CRS7"/>
<dbReference type="Pfam" id="PF19055">
    <property type="entry name" value="ABC2_membrane_7"/>
    <property type="match status" value="1"/>
</dbReference>
<dbReference type="SUPFAM" id="SSF50630">
    <property type="entry name" value="Acid proteases"/>
    <property type="match status" value="1"/>
</dbReference>
<dbReference type="FunFam" id="2.40.70.10:FF:000005">
    <property type="entry name" value="DNA damage inducible 1 homolog 2"/>
    <property type="match status" value="1"/>
</dbReference>
<dbReference type="PROSITE" id="PS50030">
    <property type="entry name" value="UBA"/>
    <property type="match status" value="1"/>
</dbReference>
<dbReference type="InterPro" id="IPR033882">
    <property type="entry name" value="DDI1_N"/>
</dbReference>
<evidence type="ECO:0000259" key="18">
    <source>
        <dbReference type="PROSITE" id="PS50053"/>
    </source>
</evidence>
<dbReference type="CDD" id="cd14270">
    <property type="entry name" value="UBA"/>
    <property type="match status" value="1"/>
</dbReference>
<dbReference type="Gene3D" id="2.40.70.10">
    <property type="entry name" value="Acid Proteases"/>
    <property type="match status" value="1"/>
</dbReference>
<dbReference type="InterPro" id="IPR015940">
    <property type="entry name" value="UBA"/>
</dbReference>
<evidence type="ECO:0000259" key="17">
    <source>
        <dbReference type="PROSITE" id="PS50030"/>
    </source>
</evidence>
<dbReference type="Gene3D" id="3.10.20.90">
    <property type="entry name" value="Phosphatidylinositol 3-kinase Catalytic Subunit, Chain A, domain 1"/>
    <property type="match status" value="1"/>
</dbReference>
<dbReference type="InterPro" id="IPR003593">
    <property type="entry name" value="AAA+_ATPase"/>
</dbReference>
<evidence type="ECO:0000313" key="20">
    <source>
        <dbReference type="EMBL" id="VEN49987.1"/>
    </source>
</evidence>
<evidence type="ECO:0000256" key="12">
    <source>
        <dbReference type="ARBA" id="ARBA00022927"/>
    </source>
</evidence>
<dbReference type="SUPFAM" id="SSF54236">
    <property type="entry name" value="Ubiquitin-like"/>
    <property type="match status" value="1"/>
</dbReference>
<keyword evidence="4" id="KW-0813">Transport</keyword>
<evidence type="ECO:0000256" key="13">
    <source>
        <dbReference type="ARBA" id="ARBA00022989"/>
    </source>
</evidence>
<feature type="domain" description="Ubiquitin-like" evidence="18">
    <location>
        <begin position="550"/>
        <end position="619"/>
    </location>
</feature>
<dbReference type="GO" id="GO:0004190">
    <property type="term" value="F:aspartic-type endopeptidase activity"/>
    <property type="evidence" value="ECO:0007669"/>
    <property type="project" value="UniProtKB-KW"/>
</dbReference>
<dbReference type="PANTHER" id="PTHR15397:SF3">
    <property type="entry name" value="DNA DAMAGE INDUCIBLE 1 HOMOLOG 2"/>
    <property type="match status" value="1"/>
</dbReference>
<keyword evidence="12" id="KW-0653">Protein transport</keyword>
<dbReference type="PROSITE" id="PS00211">
    <property type="entry name" value="ABC_TRANSPORTER_1"/>
    <property type="match status" value="1"/>
</dbReference>
<dbReference type="GO" id="GO:0006508">
    <property type="term" value="P:proteolysis"/>
    <property type="evidence" value="ECO:0007669"/>
    <property type="project" value="UniProtKB-KW"/>
</dbReference>
<dbReference type="CDD" id="cd05479">
    <property type="entry name" value="RP_DDI"/>
    <property type="match status" value="1"/>
</dbReference>
<keyword evidence="9" id="KW-0064">Aspartyl protease</keyword>
<dbReference type="InterPro" id="IPR003439">
    <property type="entry name" value="ABC_transporter-like_ATP-bd"/>
</dbReference>
<dbReference type="SMART" id="SM00382">
    <property type="entry name" value="AAA"/>
    <property type="match status" value="1"/>
</dbReference>
<comment type="similarity">
    <text evidence="3">Belongs to the DDI1 family.</text>
</comment>
<keyword evidence="7 16" id="KW-0812">Transmembrane</keyword>
<feature type="region of interest" description="Disordered" evidence="15">
    <location>
        <begin position="913"/>
        <end position="957"/>
    </location>
</feature>
<dbReference type="FunFam" id="3.40.50.300:FF:001077">
    <property type="entry name" value="Uncharacterized protein, isoform A"/>
    <property type="match status" value="1"/>
</dbReference>
<proteinExistence type="inferred from homology"/>
<dbReference type="CDD" id="cd01796">
    <property type="entry name" value="Ubl_Ddi1_like"/>
    <property type="match status" value="1"/>
</dbReference>
<dbReference type="InterPro" id="IPR009060">
    <property type="entry name" value="UBA-like_sf"/>
</dbReference>
<dbReference type="PROSITE" id="PS50893">
    <property type="entry name" value="ABC_TRANSPORTER_2"/>
    <property type="match status" value="1"/>
</dbReference>
<keyword evidence="6" id="KW-0645">Protease</keyword>
<dbReference type="InterPro" id="IPR017871">
    <property type="entry name" value="ABC_transporter-like_CS"/>
</dbReference>
<evidence type="ECO:0000256" key="10">
    <source>
        <dbReference type="ARBA" id="ARBA00022801"/>
    </source>
</evidence>
<evidence type="ECO:0000256" key="1">
    <source>
        <dbReference type="ARBA" id="ARBA00004141"/>
    </source>
</evidence>
<dbReference type="Pfam" id="PF09668">
    <property type="entry name" value="Asp_protease"/>
    <property type="match status" value="1"/>
</dbReference>
<keyword evidence="8" id="KW-0547">Nucleotide-binding</keyword>
<dbReference type="GO" id="GO:0016020">
    <property type="term" value="C:membrane"/>
    <property type="evidence" value="ECO:0007669"/>
    <property type="project" value="UniProtKB-SubCell"/>
</dbReference>
<keyword evidence="13 16" id="KW-1133">Transmembrane helix</keyword>
<evidence type="ECO:0000259" key="19">
    <source>
        <dbReference type="PROSITE" id="PS50893"/>
    </source>
</evidence>
<dbReference type="Pfam" id="PF01061">
    <property type="entry name" value="ABC2_membrane"/>
    <property type="match status" value="1"/>
</dbReference>
<evidence type="ECO:0000256" key="11">
    <source>
        <dbReference type="ARBA" id="ARBA00022840"/>
    </source>
</evidence>
<dbReference type="Gene3D" id="3.40.50.300">
    <property type="entry name" value="P-loop containing nucleotide triphosphate hydrolases"/>
    <property type="match status" value="1"/>
</dbReference>